<sequence>MTQEETDLAISTCLLAGQILIENGSNMERVNDTMYRIAANAGLQSFQAFTTVTGVVASSNHRSNAQVVDVRIRRNDLTRIAQVNAISRDFADRKIDLRAAYQRLSLVDQISTKQPALLQCLAAAVMSCVLMVVFTGDTKDTLVAFLVGGFSYWVYLWLVSTFKVRYLGEFCTALVIGALASTAVHLGFAHRVDDIIIGAIMSLVPGVPITNAARDIVSGNVISGIARALEAVLTAASIGCAIVLVLRYL</sequence>
<reference evidence="10 13" key="2">
    <citation type="submission" date="2018-01" db="EMBL/GenBank/DDBJ databases">
        <title>Draft genome sequence of the feruloyl esterase-producing strain Lactobacillus fermentum CRL 1446, isolated from artisanal goat milk cheese.</title>
        <authorList>
            <person name="Abeijon Mukdsi M.C."/>
            <person name="Saavedra L."/>
            <person name="Gauffin Cano M.P."/>
            <person name="Hebert E.M."/>
            <person name="Medina R.B."/>
        </authorList>
    </citation>
    <scope>NUCLEOTIDE SEQUENCE [LARGE SCALE GENOMIC DNA]</scope>
    <source>
        <strain evidence="10 13">CRL 1446</strain>
    </source>
</reference>
<evidence type="ECO:0000256" key="5">
    <source>
        <dbReference type="ARBA" id="ARBA00023136"/>
    </source>
</evidence>
<dbReference type="EMBL" id="CP019030">
    <property type="protein sequence ID" value="APU46176.1"/>
    <property type="molecule type" value="Genomic_DNA"/>
</dbReference>
<evidence type="ECO:0000313" key="12">
    <source>
        <dbReference type="Proteomes" id="UP000185427"/>
    </source>
</evidence>
<evidence type="ECO:0000256" key="7">
    <source>
        <dbReference type="SAM" id="Phobius"/>
    </source>
</evidence>
<evidence type="ECO:0000313" key="14">
    <source>
        <dbReference type="Proteomes" id="UP000503169"/>
    </source>
</evidence>
<dbReference type="EMBL" id="POTQ01000001">
    <property type="protein sequence ID" value="PNV58781.1"/>
    <property type="molecule type" value="Genomic_DNA"/>
</dbReference>
<dbReference type="InterPro" id="IPR010619">
    <property type="entry name" value="ThrE-like_N"/>
</dbReference>
<feature type="transmembrane region" description="Helical" evidence="7">
    <location>
        <begin position="116"/>
        <end position="136"/>
    </location>
</feature>
<evidence type="ECO:0000313" key="11">
    <source>
        <dbReference type="EMBL" id="QIX59300.1"/>
    </source>
</evidence>
<name>A0A0F4HDI1_LIMFE</name>
<dbReference type="GO" id="GO:0015744">
    <property type="term" value="P:succinate transport"/>
    <property type="evidence" value="ECO:0007669"/>
    <property type="project" value="TreeGrafter"/>
</dbReference>
<dbReference type="OrthoDB" id="9813917at2"/>
<evidence type="ECO:0000313" key="13">
    <source>
        <dbReference type="Proteomes" id="UP000236514"/>
    </source>
</evidence>
<reference evidence="9 12" key="1">
    <citation type="submission" date="2016-12" db="EMBL/GenBank/DDBJ databases">
        <title>Complete Genome Sequence of Lactobacillus fermentum Strain SNUV175, a Probiotic for Treatment of Bacterial Vaginosis.</title>
        <authorList>
            <person name="Lee S."/>
            <person name="You H.J."/>
            <person name="Kwon B."/>
            <person name="Ko G."/>
        </authorList>
    </citation>
    <scope>NUCLEOTIDE SEQUENCE [LARGE SCALE GENOMIC DNA]</scope>
    <source>
        <strain evidence="9 12">SNUV175</strain>
    </source>
</reference>
<keyword evidence="4 7" id="KW-1133">Transmembrane helix</keyword>
<proteinExistence type="inferred from homology"/>
<comment type="subcellular location">
    <subcellularLocation>
        <location evidence="1">Cell membrane</location>
        <topology evidence="1">Multi-pass membrane protein</topology>
    </subcellularLocation>
</comment>
<keyword evidence="3 7" id="KW-0812">Transmembrane</keyword>
<reference evidence="11 14" key="3">
    <citation type="submission" date="2020-04" db="EMBL/GenBank/DDBJ databases">
        <title>Novel strain L. Fermentum HFD1 producer antibacterial peptides.</title>
        <authorList>
            <person name="Ozhegov G.D."/>
            <person name="Pavlova A.S."/>
            <person name="Zhuravleva D.E."/>
            <person name="Gogoleva N.V."/>
            <person name="Shagimardanova E.I."/>
            <person name="Markelova M.I."/>
            <person name="Yarullina D.R."/>
            <person name="Kayumov A.R."/>
        </authorList>
    </citation>
    <scope>NUCLEOTIDE SEQUENCE [LARGE SCALE GENOMIC DNA]</scope>
    <source>
        <strain evidence="11 14">HFD1</strain>
    </source>
</reference>
<evidence type="ECO:0000256" key="3">
    <source>
        <dbReference type="ARBA" id="ARBA00022692"/>
    </source>
</evidence>
<dbReference type="RefSeq" id="WP_003681510.1">
    <property type="nucleotide sequence ID" value="NZ_CAKMAZ010000022.1"/>
</dbReference>
<feature type="transmembrane region" description="Helical" evidence="7">
    <location>
        <begin position="166"/>
        <end position="189"/>
    </location>
</feature>
<dbReference type="AlphaFoldDB" id="A0A0F4HDI1"/>
<dbReference type="Proteomes" id="UP000236514">
    <property type="component" value="Unassembled WGS sequence"/>
</dbReference>
<evidence type="ECO:0000313" key="9">
    <source>
        <dbReference type="EMBL" id="APU46176.1"/>
    </source>
</evidence>
<feature type="domain" description="Threonine/serine exporter-like N-terminal" evidence="8">
    <location>
        <begin position="12"/>
        <end position="247"/>
    </location>
</feature>
<evidence type="ECO:0000256" key="6">
    <source>
        <dbReference type="ARBA" id="ARBA00034125"/>
    </source>
</evidence>
<evidence type="ECO:0000256" key="1">
    <source>
        <dbReference type="ARBA" id="ARBA00004651"/>
    </source>
</evidence>
<feature type="transmembrane region" description="Helical" evidence="7">
    <location>
        <begin position="142"/>
        <end position="159"/>
    </location>
</feature>
<dbReference type="PANTHER" id="PTHR34390:SF2">
    <property type="entry name" value="SUCCINATE TRANSPORTER SUBUNIT YJJP-RELATED"/>
    <property type="match status" value="1"/>
</dbReference>
<feature type="transmembrane region" description="Helical" evidence="7">
    <location>
        <begin position="225"/>
        <end position="246"/>
    </location>
</feature>
<evidence type="ECO:0000259" key="8">
    <source>
        <dbReference type="Pfam" id="PF06738"/>
    </source>
</evidence>
<dbReference type="PANTHER" id="PTHR34390">
    <property type="entry name" value="UPF0442 PROTEIN YJJB-RELATED"/>
    <property type="match status" value="1"/>
</dbReference>
<dbReference type="GO" id="GO:0005886">
    <property type="term" value="C:plasma membrane"/>
    <property type="evidence" value="ECO:0007669"/>
    <property type="project" value="UniProtKB-SubCell"/>
</dbReference>
<dbReference type="GeneID" id="83716077"/>
<gene>
    <name evidence="9" type="ORF">BUW47_06950</name>
    <name evidence="10" type="ORF">C1Y38_00450</name>
    <name evidence="11" type="ORF">HCY95_01759</name>
</gene>
<evidence type="ECO:0000313" key="10">
    <source>
        <dbReference type="EMBL" id="PNV58781.1"/>
    </source>
</evidence>
<dbReference type="GO" id="GO:0022857">
    <property type="term" value="F:transmembrane transporter activity"/>
    <property type="evidence" value="ECO:0007669"/>
    <property type="project" value="InterPro"/>
</dbReference>
<dbReference type="Proteomes" id="UP000185427">
    <property type="component" value="Chromosome"/>
</dbReference>
<evidence type="ECO:0000256" key="2">
    <source>
        <dbReference type="ARBA" id="ARBA00022475"/>
    </source>
</evidence>
<keyword evidence="2" id="KW-1003">Cell membrane</keyword>
<organism evidence="9 12">
    <name type="scientific">Limosilactobacillus fermentum</name>
    <name type="common">Lactobacillus fermentum</name>
    <dbReference type="NCBI Taxonomy" id="1613"/>
    <lineage>
        <taxon>Bacteria</taxon>
        <taxon>Bacillati</taxon>
        <taxon>Bacillota</taxon>
        <taxon>Bacilli</taxon>
        <taxon>Lactobacillales</taxon>
        <taxon>Lactobacillaceae</taxon>
        <taxon>Limosilactobacillus</taxon>
    </lineage>
</organism>
<dbReference type="PATRIC" id="fig|1613.32.peg.515"/>
<dbReference type="InterPro" id="IPR050539">
    <property type="entry name" value="ThrE_Dicarb/AminoAcid_Exp"/>
</dbReference>
<dbReference type="Pfam" id="PF06738">
    <property type="entry name" value="ThrE"/>
    <property type="match status" value="1"/>
</dbReference>
<comment type="similarity">
    <text evidence="6">Belongs to the ThrE exporter (TC 2.A.79) family.</text>
</comment>
<evidence type="ECO:0000256" key="4">
    <source>
        <dbReference type="ARBA" id="ARBA00022989"/>
    </source>
</evidence>
<protein>
    <submittedName>
        <fullName evidence="10">Threonine/serine exporter</fullName>
    </submittedName>
</protein>
<keyword evidence="5 7" id="KW-0472">Membrane</keyword>
<accession>A0A0F4HDI1</accession>
<dbReference type="EMBL" id="CP050919">
    <property type="protein sequence ID" value="QIX59300.1"/>
    <property type="molecule type" value="Genomic_DNA"/>
</dbReference>
<dbReference type="Proteomes" id="UP000503169">
    <property type="component" value="Chromosome"/>
</dbReference>